<evidence type="ECO:0000313" key="3">
    <source>
        <dbReference type="Proteomes" id="UP000434172"/>
    </source>
</evidence>
<proteinExistence type="predicted"/>
<comment type="caution">
    <text evidence="2">The sequence shown here is derived from an EMBL/GenBank/DDBJ whole genome shotgun (WGS) entry which is preliminary data.</text>
</comment>
<sequence>MPQSTLEPAVMRNDLDQISAPRGDMPGDEVPVAHLREDGNTLSVNPDPQNAETETFERSGDIILEFLRVNVPDFVRLSAVRKKGWENPAGDTYFRKQREAADHADEKLSAVFYNMMKGIGTELHRKTQALKIKGPALGQKRILDMCMAPGGFLAVALEKNPDAHALGFSLPVSQGGHKPLLPPSRNVDVKFMDITMLAQDMGVTDIPSDHPDSGNFISQQLGPEDKFHLILCDGQVLRQHGEFRAQYREKCEARRLTVTQLAIGLEHLQPGGTMVVLLHKVEAWDTVLLLREFNKFSTVRLFKPSRSHVKRSSFYMVASKVQSQSAAAAAAVKVWKEVWRVSTFDLNGEMKHNWREEEPSAKDVIDEFGDQLIRLGRNVWKTQAEALERATFIKG</sequence>
<dbReference type="Proteomes" id="UP000434172">
    <property type="component" value="Unassembled WGS sequence"/>
</dbReference>
<gene>
    <name evidence="2" type="ORF">GQ607_012394</name>
</gene>
<organism evidence="2 3">
    <name type="scientific">Colletotrichum asianum</name>
    <dbReference type="NCBI Taxonomy" id="702518"/>
    <lineage>
        <taxon>Eukaryota</taxon>
        <taxon>Fungi</taxon>
        <taxon>Dikarya</taxon>
        <taxon>Ascomycota</taxon>
        <taxon>Pezizomycotina</taxon>
        <taxon>Sordariomycetes</taxon>
        <taxon>Hypocreomycetidae</taxon>
        <taxon>Glomerellales</taxon>
        <taxon>Glomerellaceae</taxon>
        <taxon>Colletotrichum</taxon>
        <taxon>Colletotrichum gloeosporioides species complex</taxon>
    </lineage>
</organism>
<name>A0A8H3W8W1_9PEZI</name>
<dbReference type="InterPro" id="IPR002877">
    <property type="entry name" value="RNA_MeTrfase_FtsJ_dom"/>
</dbReference>
<keyword evidence="2" id="KW-0808">Transferase</keyword>
<dbReference type="Pfam" id="PF01728">
    <property type="entry name" value="FtsJ"/>
    <property type="match status" value="1"/>
</dbReference>
<evidence type="ECO:0000259" key="1">
    <source>
        <dbReference type="Pfam" id="PF01728"/>
    </source>
</evidence>
<dbReference type="GO" id="GO:0008168">
    <property type="term" value="F:methyltransferase activity"/>
    <property type="evidence" value="ECO:0007669"/>
    <property type="project" value="UniProtKB-KW"/>
</dbReference>
<feature type="domain" description="Ribosomal RNA methyltransferase FtsJ" evidence="1">
    <location>
        <begin position="139"/>
        <end position="319"/>
    </location>
</feature>
<dbReference type="Gene3D" id="3.40.50.150">
    <property type="entry name" value="Vaccinia Virus protein VP39"/>
    <property type="match status" value="1"/>
</dbReference>
<keyword evidence="2" id="KW-0489">Methyltransferase</keyword>
<protein>
    <submittedName>
        <fullName evidence="2">FtsJ-like methyltransferase family protein</fullName>
    </submittedName>
</protein>
<dbReference type="EMBL" id="WOWK01000084">
    <property type="protein sequence ID" value="KAF0320298.1"/>
    <property type="molecule type" value="Genomic_DNA"/>
</dbReference>
<dbReference type="SUPFAM" id="SSF53335">
    <property type="entry name" value="S-adenosyl-L-methionine-dependent methyltransferases"/>
    <property type="match status" value="1"/>
</dbReference>
<dbReference type="AlphaFoldDB" id="A0A8H3W8W1"/>
<dbReference type="GO" id="GO:0032259">
    <property type="term" value="P:methylation"/>
    <property type="evidence" value="ECO:0007669"/>
    <property type="project" value="UniProtKB-KW"/>
</dbReference>
<keyword evidence="3" id="KW-1185">Reference proteome</keyword>
<accession>A0A8H3W8W1</accession>
<evidence type="ECO:0000313" key="2">
    <source>
        <dbReference type="EMBL" id="KAF0320298.1"/>
    </source>
</evidence>
<dbReference type="InterPro" id="IPR029063">
    <property type="entry name" value="SAM-dependent_MTases_sf"/>
</dbReference>
<reference evidence="2 3" key="1">
    <citation type="submission" date="2019-12" db="EMBL/GenBank/DDBJ databases">
        <title>A genome sequence resource for the geographically widespread anthracnose pathogen Colletotrichum asianum.</title>
        <authorList>
            <person name="Meng Y."/>
        </authorList>
    </citation>
    <scope>NUCLEOTIDE SEQUENCE [LARGE SCALE GENOMIC DNA]</scope>
    <source>
        <strain evidence="2 3">ICMP 18580</strain>
    </source>
</reference>
<dbReference type="OrthoDB" id="417125at2759"/>